<dbReference type="InterPro" id="IPR002205">
    <property type="entry name" value="Topo_IIA_dom_A"/>
</dbReference>
<comment type="subunit">
    <text evidence="9">Heterotetramer, composed of two GyrA and two GyrB chains. In the heterotetramer, GyrA contains the active site tyrosine that forms a transient covalent intermediate with DNA, while GyrB binds cofactors and catalyzes ATP hydrolysis.</text>
</comment>
<dbReference type="EMBL" id="PVNK01000152">
    <property type="protein sequence ID" value="PRP97587.1"/>
    <property type="molecule type" value="Genomic_DNA"/>
</dbReference>
<dbReference type="PANTHER" id="PTHR43493">
    <property type="entry name" value="DNA GYRASE/TOPOISOMERASE SUBUNIT A"/>
    <property type="match status" value="1"/>
</dbReference>
<comment type="function">
    <text evidence="9">A type II topoisomerase that negatively supercoils closed circular double-stranded (ds) DNA in an ATP-dependent manner to modulate DNA topology and maintain chromosomes in an underwound state. Negative supercoiling favors strand separation, and DNA replication, transcription, recombination and repair, all of which involve strand separation. Also able to catalyze the interconversion of other topological isomers of dsDNA rings, including catenanes and knotted rings. Type II topoisomerases break and join 2 DNA strands simultaneously in an ATP-dependent manner.</text>
</comment>
<dbReference type="PROSITE" id="PS52040">
    <property type="entry name" value="TOPO_IIA"/>
    <property type="match status" value="1"/>
</dbReference>
<feature type="domain" description="Topo IIA-type catalytic" evidence="12">
    <location>
        <begin position="31"/>
        <end position="529"/>
    </location>
</feature>
<comment type="catalytic activity">
    <reaction evidence="1 9 10">
        <text>ATP-dependent breakage, passage and rejoining of double-stranded DNA.</text>
        <dbReference type="EC" id="5.6.2.2"/>
    </reaction>
</comment>
<name>A0A2S9XXI6_9BACT</name>
<dbReference type="GO" id="GO:0034335">
    <property type="term" value="F:DNA negative supercoiling activity"/>
    <property type="evidence" value="ECO:0007669"/>
    <property type="project" value="UniProtKB-ARBA"/>
</dbReference>
<comment type="caution">
    <text evidence="13">The sequence shown here is derived from an EMBL/GenBank/DDBJ whole genome shotgun (WGS) entry which is preliminary data.</text>
</comment>
<keyword evidence="7 9" id="KW-0413">Isomerase</keyword>
<dbReference type="NCBIfam" id="TIGR01063">
    <property type="entry name" value="gyrA"/>
    <property type="match status" value="1"/>
</dbReference>
<gene>
    <name evidence="13" type="primary">gyrA_1</name>
    <name evidence="9" type="synonym">gyrA</name>
    <name evidence="13" type="ORF">ENSA5_32800</name>
</gene>
<feature type="short sequence motif" description="GyrA-box" evidence="9">
    <location>
        <begin position="563"/>
        <end position="569"/>
    </location>
</feature>
<dbReference type="InterPro" id="IPR035516">
    <property type="entry name" value="Gyrase/topoIV_suA_C"/>
</dbReference>
<evidence type="ECO:0000256" key="2">
    <source>
        <dbReference type="ARBA" id="ARBA00008263"/>
    </source>
</evidence>
<evidence type="ECO:0000256" key="3">
    <source>
        <dbReference type="ARBA" id="ARBA00022741"/>
    </source>
</evidence>
<dbReference type="Proteomes" id="UP000237968">
    <property type="component" value="Unassembled WGS sequence"/>
</dbReference>
<evidence type="ECO:0000256" key="5">
    <source>
        <dbReference type="ARBA" id="ARBA00023029"/>
    </source>
</evidence>
<dbReference type="EC" id="5.6.2.2" evidence="9"/>
<keyword evidence="4 9" id="KW-0067">ATP-binding</keyword>
<sequence>MAESKSTLHIEDEMRSSFLDYAMSVIISRALPDVRDGLKPVHRRILYAMHQLKNSHTQPYKKSARVVGDVIGKYHPHGDSAVYDALVRLAQDFAMGYPLVDGQGNFGSIDGDSPAAMRYTEVRMQKLASELLADLDKQTVDWVPNYDEKELEPAVLPTKVPNLLLNGAVGIAVGMATNIPPHNLTELIDATVALIDNPHYRVPELLEYVKGPDFPTGGVILGTAGIRQAYLDGRGSVTVRARAEIEEDAKGRESIVVTEIPYQVNKTRLIERIAQLVRDKKIEGIADIQDYSDRAGMRIWISVKKDAAAQIVLNKLYKMSDLQTSFGVNMIAIVNGRPEVLNLYRCLSEFVDHRRTVVTRRCRFDLDKAMARREIVEGLGVAVDAIDRIIALIRGSRDPEEAKAKLLAENLDGFAGFLERCGRPAEEVEAARQGPYRLNERQAKAILDMRLQRLTGLEREKVEAEYRELSATISELEAILTDPAKLMAVIRDELMQIRYDYGDPEGRDSGDGSVGSKGSRRTEIIANELEIQPIDLVADESMVLMITRQGYVKRIPTTEYRVQHRGGVGLKSGSRRDDDDLIIELFEASAHAYILLFTNTGRVFRKRVFEFPLGTRGQRPKALVNFLDLKEDEKILEMVAYREEEVGEDHFVVLASKLGYIKRTSLADFANIRSSGLIAANVAEGDTLIDAKLTNGRCHILMASRDGQAIRFDEAEVRPMGRTARGVRGMGLREGDEVVNILVFDRENEDEVQFLTVCEKGYGKRTPASEYRAQSRSGLGLKTIKVSERNGKVVSLVKVRETDQLMVVTSQGKIIRTPVSGISELGRATQGVRLIRLGDDEFVVGTARVDDPDDIEADDQAPPAEGEAEGEGEGEASSEGDSGEGSEGDAEPEPEPEDGGEA</sequence>
<dbReference type="AlphaFoldDB" id="A0A2S9XXI6"/>
<evidence type="ECO:0000256" key="8">
    <source>
        <dbReference type="ARBA" id="ARBA00063644"/>
    </source>
</evidence>
<evidence type="ECO:0000256" key="9">
    <source>
        <dbReference type="HAMAP-Rule" id="MF_01897"/>
    </source>
</evidence>
<comment type="similarity">
    <text evidence="2 9">Belongs to the type II topoisomerase GyrA/ParC subunit family.</text>
</comment>
<protein>
    <recommendedName>
        <fullName evidence="9">DNA gyrase subunit A</fullName>
        <ecNumber evidence="9">5.6.2.2</ecNumber>
    </recommendedName>
</protein>
<dbReference type="Gene3D" id="3.90.199.10">
    <property type="entry name" value="Topoisomerase II, domain 5"/>
    <property type="match status" value="1"/>
</dbReference>
<dbReference type="Pfam" id="PF03989">
    <property type="entry name" value="DNA_gyraseA_C"/>
    <property type="match status" value="6"/>
</dbReference>
<dbReference type="InterPro" id="IPR013760">
    <property type="entry name" value="Topo_IIA-like_dom_sf"/>
</dbReference>
<dbReference type="Pfam" id="PF00521">
    <property type="entry name" value="DNA_topoisoIV"/>
    <property type="match status" value="1"/>
</dbReference>
<organism evidence="13 14">
    <name type="scientific">Enhygromyxa salina</name>
    <dbReference type="NCBI Taxonomy" id="215803"/>
    <lineage>
        <taxon>Bacteria</taxon>
        <taxon>Pseudomonadati</taxon>
        <taxon>Myxococcota</taxon>
        <taxon>Polyangia</taxon>
        <taxon>Nannocystales</taxon>
        <taxon>Nannocystaceae</taxon>
        <taxon>Enhygromyxa</taxon>
    </lineage>
</organism>
<proteinExistence type="inferred from homology"/>
<dbReference type="Gene3D" id="2.120.10.90">
    <property type="entry name" value="DNA gyrase/topoisomerase IV, subunit A, C-terminal"/>
    <property type="match status" value="1"/>
</dbReference>
<dbReference type="NCBIfam" id="NF004044">
    <property type="entry name" value="PRK05561.1"/>
    <property type="match status" value="1"/>
</dbReference>
<dbReference type="InterPro" id="IPR013757">
    <property type="entry name" value="Topo_IIA_A_a_sf"/>
</dbReference>
<dbReference type="GO" id="GO:0006265">
    <property type="term" value="P:DNA topological change"/>
    <property type="evidence" value="ECO:0007669"/>
    <property type="project" value="UniProtKB-UniRule"/>
</dbReference>
<evidence type="ECO:0000256" key="6">
    <source>
        <dbReference type="ARBA" id="ARBA00023125"/>
    </source>
</evidence>
<keyword evidence="6 9" id="KW-0238">DNA-binding</keyword>
<keyword evidence="9" id="KW-0963">Cytoplasm</keyword>
<feature type="region of interest" description="Disordered" evidence="11">
    <location>
        <begin position="847"/>
        <end position="902"/>
    </location>
</feature>
<evidence type="ECO:0000256" key="1">
    <source>
        <dbReference type="ARBA" id="ARBA00000185"/>
    </source>
</evidence>
<dbReference type="InterPro" id="IPR006691">
    <property type="entry name" value="GyrA/parC_rep"/>
</dbReference>
<comment type="subcellular location">
    <subcellularLocation>
        <location evidence="9">Cytoplasm</location>
    </subcellularLocation>
</comment>
<evidence type="ECO:0000256" key="4">
    <source>
        <dbReference type="ARBA" id="ARBA00022840"/>
    </source>
</evidence>
<dbReference type="GO" id="GO:0003677">
    <property type="term" value="F:DNA binding"/>
    <property type="evidence" value="ECO:0007669"/>
    <property type="project" value="UniProtKB-UniRule"/>
</dbReference>
<dbReference type="SUPFAM" id="SSF56719">
    <property type="entry name" value="Type II DNA topoisomerase"/>
    <property type="match status" value="1"/>
</dbReference>
<dbReference type="SMART" id="SM00434">
    <property type="entry name" value="TOP4c"/>
    <property type="match status" value="1"/>
</dbReference>
<keyword evidence="5 9" id="KW-0799">Topoisomerase</keyword>
<dbReference type="Gene3D" id="3.30.1360.40">
    <property type="match status" value="1"/>
</dbReference>
<dbReference type="FunFam" id="3.30.1360.40:FF:000002">
    <property type="entry name" value="DNA gyrase subunit A"/>
    <property type="match status" value="1"/>
</dbReference>
<comment type="miscellaneous">
    <text evidence="9">Few gyrases are as efficient as E.coli at forming negative supercoils. Not all organisms have 2 type II topoisomerases; in organisms with a single type II topoisomerase this enzyme also has to decatenate newly replicated chromosomes.</text>
</comment>
<feature type="compositionally biased region" description="Acidic residues" evidence="11">
    <location>
        <begin position="866"/>
        <end position="902"/>
    </location>
</feature>
<dbReference type="PANTHER" id="PTHR43493:SF5">
    <property type="entry name" value="DNA GYRASE SUBUNIT A, CHLOROPLASTIC_MITOCHONDRIAL"/>
    <property type="match status" value="1"/>
</dbReference>
<dbReference type="GO" id="GO:0009330">
    <property type="term" value="C:DNA topoisomerase type II (double strand cut, ATP-hydrolyzing) complex"/>
    <property type="evidence" value="ECO:0007669"/>
    <property type="project" value="TreeGrafter"/>
</dbReference>
<dbReference type="CDD" id="cd00187">
    <property type="entry name" value="TOP4c"/>
    <property type="match status" value="1"/>
</dbReference>
<evidence type="ECO:0000256" key="11">
    <source>
        <dbReference type="SAM" id="MobiDB-lite"/>
    </source>
</evidence>
<dbReference type="FunFam" id="1.10.268.10:FF:000001">
    <property type="entry name" value="DNA gyrase subunit A"/>
    <property type="match status" value="1"/>
</dbReference>
<dbReference type="HAMAP" id="MF_01897">
    <property type="entry name" value="GyrA"/>
    <property type="match status" value="1"/>
</dbReference>
<dbReference type="OrthoDB" id="9806486at2"/>
<comment type="subunit">
    <text evidence="8">Heterotetramer composed of ParC and ParE.</text>
</comment>
<dbReference type="FunFam" id="2.120.10.90:FF:000005">
    <property type="entry name" value="DNA topoisomerase 4 subunit A"/>
    <property type="match status" value="1"/>
</dbReference>
<dbReference type="RefSeq" id="WP_106392634.1">
    <property type="nucleotide sequence ID" value="NZ_PVNK01000152.1"/>
</dbReference>
<dbReference type="InterPro" id="IPR050220">
    <property type="entry name" value="Type_II_DNA_Topoisomerases"/>
</dbReference>
<evidence type="ECO:0000313" key="14">
    <source>
        <dbReference type="Proteomes" id="UP000237968"/>
    </source>
</evidence>
<dbReference type="Gene3D" id="1.10.268.10">
    <property type="entry name" value="Topoisomerase, domain 3"/>
    <property type="match status" value="1"/>
</dbReference>
<evidence type="ECO:0000313" key="13">
    <source>
        <dbReference type="EMBL" id="PRP97587.1"/>
    </source>
</evidence>
<evidence type="ECO:0000256" key="7">
    <source>
        <dbReference type="ARBA" id="ARBA00023235"/>
    </source>
</evidence>
<dbReference type="FunFam" id="3.90.199.10:FF:000001">
    <property type="entry name" value="DNA gyrase subunit A"/>
    <property type="match status" value="1"/>
</dbReference>
<evidence type="ECO:0000259" key="12">
    <source>
        <dbReference type="PROSITE" id="PS52040"/>
    </source>
</evidence>
<reference evidence="13 14" key="1">
    <citation type="submission" date="2018-03" db="EMBL/GenBank/DDBJ databases">
        <title>Draft Genome Sequences of the Obligatory Marine Myxobacteria Enhygromyxa salina SWB005.</title>
        <authorList>
            <person name="Poehlein A."/>
            <person name="Moghaddam J.A."/>
            <person name="Harms H."/>
            <person name="Alanjari M."/>
            <person name="Koenig G.M."/>
            <person name="Daniel R."/>
            <person name="Schaeberle T.F."/>
        </authorList>
    </citation>
    <scope>NUCLEOTIDE SEQUENCE [LARGE SCALE GENOMIC DNA]</scope>
    <source>
        <strain evidence="13 14">SWB005</strain>
    </source>
</reference>
<dbReference type="InterPro" id="IPR013758">
    <property type="entry name" value="Topo_IIA_A/C_ab"/>
</dbReference>
<keyword evidence="14" id="KW-1185">Reference proteome</keyword>
<feature type="active site" description="O-(5'-phospho-DNA)-tyrosine intermediate" evidence="9 10">
    <location>
        <position position="119"/>
    </location>
</feature>
<dbReference type="InterPro" id="IPR005743">
    <property type="entry name" value="GyrA"/>
</dbReference>
<keyword evidence="3 9" id="KW-0547">Nucleotide-binding</keyword>
<dbReference type="SUPFAM" id="SSF101904">
    <property type="entry name" value="GyrA/ParC C-terminal domain-like"/>
    <property type="match status" value="1"/>
</dbReference>
<dbReference type="GO" id="GO:0005694">
    <property type="term" value="C:chromosome"/>
    <property type="evidence" value="ECO:0007669"/>
    <property type="project" value="InterPro"/>
</dbReference>
<evidence type="ECO:0000256" key="10">
    <source>
        <dbReference type="PROSITE-ProRule" id="PRU01384"/>
    </source>
</evidence>
<dbReference type="GO" id="GO:0006261">
    <property type="term" value="P:DNA-templated DNA replication"/>
    <property type="evidence" value="ECO:0007669"/>
    <property type="project" value="UniProtKB-UniRule"/>
</dbReference>
<dbReference type="GO" id="GO:0005524">
    <property type="term" value="F:ATP binding"/>
    <property type="evidence" value="ECO:0007669"/>
    <property type="project" value="UniProtKB-UniRule"/>
</dbReference>
<dbReference type="NCBIfam" id="NF004043">
    <property type="entry name" value="PRK05560.1"/>
    <property type="match status" value="1"/>
</dbReference>
<dbReference type="GO" id="GO:0005737">
    <property type="term" value="C:cytoplasm"/>
    <property type="evidence" value="ECO:0007669"/>
    <property type="project" value="UniProtKB-SubCell"/>
</dbReference>
<accession>A0A2S9XXI6</accession>